<evidence type="ECO:0000259" key="7">
    <source>
        <dbReference type="PROSITE" id="PS50240"/>
    </source>
</evidence>
<keyword evidence="8" id="KW-1185">Reference proteome</keyword>
<evidence type="ECO:0000256" key="1">
    <source>
        <dbReference type="ARBA" id="ARBA00007664"/>
    </source>
</evidence>
<proteinExistence type="inferred from homology"/>
<dbReference type="Gene3D" id="2.40.10.10">
    <property type="entry name" value="Trypsin-like serine proteases"/>
    <property type="match status" value="1"/>
</dbReference>
<keyword evidence="2" id="KW-0645">Protease</keyword>
<evidence type="ECO:0000256" key="4">
    <source>
        <dbReference type="ARBA" id="ARBA00022825"/>
    </source>
</evidence>
<organism evidence="8 9">
    <name type="scientific">Nicrophorus vespilloides</name>
    <name type="common">Boreal carrion beetle</name>
    <dbReference type="NCBI Taxonomy" id="110193"/>
    <lineage>
        <taxon>Eukaryota</taxon>
        <taxon>Metazoa</taxon>
        <taxon>Ecdysozoa</taxon>
        <taxon>Arthropoda</taxon>
        <taxon>Hexapoda</taxon>
        <taxon>Insecta</taxon>
        <taxon>Pterygota</taxon>
        <taxon>Neoptera</taxon>
        <taxon>Endopterygota</taxon>
        <taxon>Coleoptera</taxon>
        <taxon>Polyphaga</taxon>
        <taxon>Staphyliniformia</taxon>
        <taxon>Silphidae</taxon>
        <taxon>Nicrophorinae</taxon>
        <taxon>Nicrophorus</taxon>
    </lineage>
</organism>
<dbReference type="InterPro" id="IPR050430">
    <property type="entry name" value="Peptidase_S1"/>
</dbReference>
<dbReference type="RefSeq" id="XP_017769485.1">
    <property type="nucleotide sequence ID" value="XM_017913996.1"/>
</dbReference>
<keyword evidence="3" id="KW-0378">Hydrolase</keyword>
<dbReference type="Pfam" id="PF00089">
    <property type="entry name" value="Trypsin"/>
    <property type="match status" value="1"/>
</dbReference>
<dbReference type="PANTHER" id="PTHR24276:SF91">
    <property type="entry name" value="AT26814P-RELATED"/>
    <property type="match status" value="1"/>
</dbReference>
<dbReference type="InterPro" id="IPR001314">
    <property type="entry name" value="Peptidase_S1A"/>
</dbReference>
<evidence type="ECO:0000313" key="9">
    <source>
        <dbReference type="RefSeq" id="XP_017769485.1"/>
    </source>
</evidence>
<evidence type="ECO:0000256" key="2">
    <source>
        <dbReference type="ARBA" id="ARBA00022670"/>
    </source>
</evidence>
<dbReference type="PROSITE" id="PS50240">
    <property type="entry name" value="TRYPSIN_DOM"/>
    <property type="match status" value="1"/>
</dbReference>
<feature type="domain" description="Peptidase S1" evidence="7">
    <location>
        <begin position="21"/>
        <end position="238"/>
    </location>
</feature>
<feature type="chain" id="PRO_5046531879" evidence="6">
    <location>
        <begin position="21"/>
        <end position="239"/>
    </location>
</feature>
<keyword evidence="6" id="KW-0732">Signal</keyword>
<sequence length="239" mass="25612">MKRHHMVFVAIICFANGALGIVDGIEVRIEDASYQLSLEYYSSHLCGAAIIDKTFAITSAHCTEGINVNHLKVRAGSGSRDSGGVLVAVKAIYRHPNYNALTFQADVAVLELGTALEFGPTVNKIQLPLKNETPAWVGLLTGWGLDGLEGKLAKNLRQVEMTVLGRDECINAYGNSFLKSTMMCVQGEACQGDCGGPMVSNNFLIGVISLSFGCGNLGYPTVCTDISEVRDFIEDTTGL</sequence>
<name>A0ABM1M4I5_NICVS</name>
<evidence type="ECO:0000313" key="8">
    <source>
        <dbReference type="Proteomes" id="UP000695000"/>
    </source>
</evidence>
<keyword evidence="4" id="KW-0720">Serine protease</keyword>
<dbReference type="Proteomes" id="UP000695000">
    <property type="component" value="Unplaced"/>
</dbReference>
<evidence type="ECO:0000256" key="3">
    <source>
        <dbReference type="ARBA" id="ARBA00022801"/>
    </source>
</evidence>
<dbReference type="SUPFAM" id="SSF50494">
    <property type="entry name" value="Trypsin-like serine proteases"/>
    <property type="match status" value="1"/>
</dbReference>
<evidence type="ECO:0000256" key="6">
    <source>
        <dbReference type="SAM" id="SignalP"/>
    </source>
</evidence>
<comment type="similarity">
    <text evidence="1">Belongs to the peptidase S1 family.</text>
</comment>
<keyword evidence="5" id="KW-1015">Disulfide bond</keyword>
<protein>
    <submittedName>
        <fullName evidence="9">Trypsin-2-like</fullName>
    </submittedName>
</protein>
<reference evidence="9" key="1">
    <citation type="submission" date="2025-08" db="UniProtKB">
        <authorList>
            <consortium name="RefSeq"/>
        </authorList>
    </citation>
    <scope>IDENTIFICATION</scope>
    <source>
        <tissue evidence="9">Whole Larva</tissue>
    </source>
</reference>
<gene>
    <name evidence="9" type="primary">LOC108557476</name>
</gene>
<dbReference type="PRINTS" id="PR00722">
    <property type="entry name" value="CHYMOTRYPSIN"/>
</dbReference>
<dbReference type="PANTHER" id="PTHR24276">
    <property type="entry name" value="POLYSERASE-RELATED"/>
    <property type="match status" value="1"/>
</dbReference>
<dbReference type="InterPro" id="IPR001254">
    <property type="entry name" value="Trypsin_dom"/>
</dbReference>
<dbReference type="InterPro" id="IPR009003">
    <property type="entry name" value="Peptidase_S1_PA"/>
</dbReference>
<dbReference type="SMART" id="SM00020">
    <property type="entry name" value="Tryp_SPc"/>
    <property type="match status" value="1"/>
</dbReference>
<dbReference type="CDD" id="cd00190">
    <property type="entry name" value="Tryp_SPc"/>
    <property type="match status" value="1"/>
</dbReference>
<dbReference type="GeneID" id="108557476"/>
<dbReference type="InterPro" id="IPR043504">
    <property type="entry name" value="Peptidase_S1_PA_chymotrypsin"/>
</dbReference>
<feature type="signal peptide" evidence="6">
    <location>
        <begin position="1"/>
        <end position="20"/>
    </location>
</feature>
<evidence type="ECO:0000256" key="5">
    <source>
        <dbReference type="ARBA" id="ARBA00023157"/>
    </source>
</evidence>
<accession>A0ABM1M4I5</accession>